<reference evidence="3 4" key="1">
    <citation type="submission" date="2023-08" db="EMBL/GenBank/DDBJ databases">
        <title>Black Yeasts Isolated from many extreme environments.</title>
        <authorList>
            <person name="Coleine C."/>
            <person name="Stajich J.E."/>
            <person name="Selbmann L."/>
        </authorList>
    </citation>
    <scope>NUCLEOTIDE SEQUENCE [LARGE SCALE GENOMIC DNA]</scope>
    <source>
        <strain evidence="3 4">CCFEE 536</strain>
    </source>
</reference>
<feature type="compositionally biased region" description="Basic and acidic residues" evidence="1">
    <location>
        <begin position="348"/>
        <end position="363"/>
    </location>
</feature>
<dbReference type="Pfam" id="PF08325">
    <property type="entry name" value="WLM"/>
    <property type="match status" value="1"/>
</dbReference>
<dbReference type="InterPro" id="IPR013536">
    <property type="entry name" value="WLM_dom"/>
</dbReference>
<gene>
    <name evidence="3" type="ORF">LTR16_002094</name>
</gene>
<protein>
    <recommendedName>
        <fullName evidence="2">WLM domain-containing protein</fullName>
    </recommendedName>
</protein>
<accession>A0ABR0M7Q8</accession>
<feature type="region of interest" description="Disordered" evidence="1">
    <location>
        <begin position="301"/>
        <end position="374"/>
    </location>
</feature>
<evidence type="ECO:0000256" key="1">
    <source>
        <dbReference type="SAM" id="MobiDB-lite"/>
    </source>
</evidence>
<name>A0ABR0M7Q8_9PEZI</name>
<feature type="region of interest" description="Disordered" evidence="1">
    <location>
        <begin position="222"/>
        <end position="241"/>
    </location>
</feature>
<feature type="region of interest" description="Disordered" evidence="1">
    <location>
        <begin position="171"/>
        <end position="191"/>
    </location>
</feature>
<dbReference type="PANTHER" id="PTHR46622:SF1">
    <property type="entry name" value="DNA-DEPENDENT METALLOPROTEASE WSS1"/>
    <property type="match status" value="1"/>
</dbReference>
<proteinExistence type="predicted"/>
<sequence length="538" mass="59546">MPLGFERLNERTQRPNALINFIKPLETPDRALAQDFLERIAAICYPIMKANRIAVMALEEYPPNPEFVGRNFNAGEVVQLVLKSPGSGAWLPFRHVQMVMMHELAHCKQMNHSGAFWKVRDQYAGELRGLWDKSYTGEGLWGRGKTLLSGRYTNESMPEAMSGVEHLCDGTFRSSGGRKRKRGKLDKPKVTYAERQQRSIAKKFGTNGVALGNDEDRRVKLEHGKKPKGKPRVAGSARGRDLRAAAALARFEPVEKENVVEGEDSGSETESDNDGVEIKQEALDLDGTKLVDAKGHGMVKVCEDEDEGDGNARRERNELWEIDELPKPPRPSKKRPQRAAPPPATKNVNKEDISTASEGEDHAVPAPLKTPTEALKPARKANAKADLGAAKIGQPTNPKSTPHPQTIDCPVCSMSNEADATTCIAWANVLDLKKIPKHWRCQSLSPVTLPLGNIQPSSSDSKLPITKQPRAIYYKPNRHFPESHTNGSTALNLYSLDLCPPTLVLNNGVPLPRSRNPHPRPQYLDAVHRSSCITKLHD</sequence>
<dbReference type="Gene3D" id="3.30.2010.10">
    <property type="entry name" value="Metalloproteases ('zincins'), catalytic domain"/>
    <property type="match status" value="1"/>
</dbReference>
<feature type="compositionally biased region" description="Basic and acidic residues" evidence="1">
    <location>
        <begin position="310"/>
        <end position="327"/>
    </location>
</feature>
<dbReference type="EMBL" id="JAVRRA010000148">
    <property type="protein sequence ID" value="KAK5291722.1"/>
    <property type="molecule type" value="Genomic_DNA"/>
</dbReference>
<dbReference type="Proteomes" id="UP001357485">
    <property type="component" value="Unassembled WGS sequence"/>
</dbReference>
<evidence type="ECO:0000313" key="3">
    <source>
        <dbReference type="EMBL" id="KAK5291722.1"/>
    </source>
</evidence>
<organism evidence="3 4">
    <name type="scientific">Cryomyces antarcticus</name>
    <dbReference type="NCBI Taxonomy" id="329879"/>
    <lineage>
        <taxon>Eukaryota</taxon>
        <taxon>Fungi</taxon>
        <taxon>Dikarya</taxon>
        <taxon>Ascomycota</taxon>
        <taxon>Pezizomycotina</taxon>
        <taxon>Dothideomycetes</taxon>
        <taxon>Dothideomycetes incertae sedis</taxon>
        <taxon>Cryomyces</taxon>
    </lineage>
</organism>
<dbReference type="PROSITE" id="PS51397">
    <property type="entry name" value="WLM"/>
    <property type="match status" value="1"/>
</dbReference>
<feature type="compositionally biased region" description="Acidic residues" evidence="1">
    <location>
        <begin position="260"/>
        <end position="275"/>
    </location>
</feature>
<keyword evidence="4" id="KW-1185">Reference proteome</keyword>
<dbReference type="PANTHER" id="PTHR46622">
    <property type="entry name" value="DNA-DEPENDENT METALLOPROTEASE WSS1"/>
    <property type="match status" value="1"/>
</dbReference>
<feature type="region of interest" description="Disordered" evidence="1">
    <location>
        <begin position="253"/>
        <end position="276"/>
    </location>
</feature>
<evidence type="ECO:0000313" key="4">
    <source>
        <dbReference type="Proteomes" id="UP001357485"/>
    </source>
</evidence>
<feature type="domain" description="WLM" evidence="2">
    <location>
        <begin position="10"/>
        <end position="252"/>
    </location>
</feature>
<comment type="caution">
    <text evidence="3">The sequence shown here is derived from an EMBL/GenBank/DDBJ whole genome shotgun (WGS) entry which is preliminary data.</text>
</comment>
<dbReference type="InterPro" id="IPR053000">
    <property type="entry name" value="WSS1-like_metalloprotease"/>
</dbReference>
<evidence type="ECO:0000259" key="2">
    <source>
        <dbReference type="PROSITE" id="PS51397"/>
    </source>
</evidence>